<organism evidence="1 2">
    <name type="scientific">Duganella vulcania</name>
    <dbReference type="NCBI Taxonomy" id="2692166"/>
    <lineage>
        <taxon>Bacteria</taxon>
        <taxon>Pseudomonadati</taxon>
        <taxon>Pseudomonadota</taxon>
        <taxon>Betaproteobacteria</taxon>
        <taxon>Burkholderiales</taxon>
        <taxon>Oxalobacteraceae</taxon>
        <taxon>Telluria group</taxon>
        <taxon>Duganella</taxon>
    </lineage>
</organism>
<dbReference type="SUPFAM" id="SSF69279">
    <property type="entry name" value="Phage tail proteins"/>
    <property type="match status" value="1"/>
</dbReference>
<sequence length="222" mass="23994">MVLTDDTTSAAPIEGGEEVPFQRHGGALEEDGIGEWSPTRHLVQCAVAVASYDFKSGKPIVSAMPTVNRQGNVPVIESSEYTGALGFADHATGEALARLRLTGHFDGAPNRGSGATDEFLVVEVRHINGAWAQETPRAAACLNVTPRHRSQTLSKRFSTITNTIRLRMAKRYGIFPINVGFDCWLKTPKTGSMDSYGYADLVVRSAKIRFLLLALGLHAKPG</sequence>
<reference evidence="1" key="1">
    <citation type="submission" date="2019-12" db="EMBL/GenBank/DDBJ databases">
        <title>Novel species isolated from a subtropical stream in China.</title>
        <authorList>
            <person name="Lu H."/>
        </authorList>
    </citation>
    <scope>NUCLEOTIDE SEQUENCE [LARGE SCALE GENOMIC DNA]</scope>
    <source>
        <strain evidence="1">FT81W</strain>
    </source>
</reference>
<dbReference type="Gene3D" id="4.10.220.110">
    <property type="match status" value="1"/>
</dbReference>
<dbReference type="Gene3D" id="3.55.50.10">
    <property type="entry name" value="Baseplate protein-like domains"/>
    <property type="match status" value="1"/>
</dbReference>
<comment type="caution">
    <text evidence="1">The sequence shown here is derived from an EMBL/GenBank/DDBJ whole genome shotgun (WGS) entry which is preliminary data.</text>
</comment>
<dbReference type="Pfam" id="PF05954">
    <property type="entry name" value="Phage_GPD"/>
    <property type="match status" value="1"/>
</dbReference>
<accession>A0A845GII7</accession>
<proteinExistence type="predicted"/>
<protein>
    <submittedName>
        <fullName evidence="1">Uncharacterized protein</fullName>
    </submittedName>
</protein>
<dbReference type="Gene3D" id="2.30.110.50">
    <property type="match status" value="1"/>
</dbReference>
<gene>
    <name evidence="1" type="ORF">GTP90_05155</name>
</gene>
<evidence type="ECO:0000313" key="1">
    <source>
        <dbReference type="EMBL" id="MYM93242.1"/>
    </source>
</evidence>
<dbReference type="EMBL" id="WWCX01000003">
    <property type="protein sequence ID" value="MYM93242.1"/>
    <property type="molecule type" value="Genomic_DNA"/>
</dbReference>
<dbReference type="Proteomes" id="UP000447355">
    <property type="component" value="Unassembled WGS sequence"/>
</dbReference>
<dbReference type="AlphaFoldDB" id="A0A845GII7"/>
<evidence type="ECO:0000313" key="2">
    <source>
        <dbReference type="Proteomes" id="UP000447355"/>
    </source>
</evidence>
<name>A0A845GII7_9BURK</name>